<reference evidence="2 3" key="1">
    <citation type="submission" date="2017-07" db="EMBL/GenBank/DDBJ databases">
        <title>Genome sequencing and assembly of Paenibacillus rigui.</title>
        <authorList>
            <person name="Mayilraj S."/>
        </authorList>
    </citation>
    <scope>NUCLEOTIDE SEQUENCE [LARGE SCALE GENOMIC DNA]</scope>
    <source>
        <strain evidence="2 3">JCM 16352</strain>
    </source>
</reference>
<dbReference type="CDD" id="cd15482">
    <property type="entry name" value="Sialidase_non-viral"/>
    <property type="match status" value="1"/>
</dbReference>
<comment type="caution">
    <text evidence="2">The sequence shown here is derived from an EMBL/GenBank/DDBJ whole genome shotgun (WGS) entry which is preliminary data.</text>
</comment>
<dbReference type="InterPro" id="IPR036278">
    <property type="entry name" value="Sialidase_sf"/>
</dbReference>
<dbReference type="EMBL" id="NMQW01000022">
    <property type="protein sequence ID" value="OXM85445.1"/>
    <property type="molecule type" value="Genomic_DNA"/>
</dbReference>
<protein>
    <submittedName>
        <fullName evidence="2">Neuraminidase (Sialidase)</fullName>
    </submittedName>
</protein>
<dbReference type="SUPFAM" id="SSF50939">
    <property type="entry name" value="Sialidases"/>
    <property type="match status" value="1"/>
</dbReference>
<evidence type="ECO:0000313" key="3">
    <source>
        <dbReference type="Proteomes" id="UP000215509"/>
    </source>
</evidence>
<feature type="domain" description="Sialidase" evidence="1">
    <location>
        <begin position="32"/>
        <end position="325"/>
    </location>
</feature>
<dbReference type="AlphaFoldDB" id="A0A229UQH5"/>
<dbReference type="OrthoDB" id="41724at2"/>
<dbReference type="RefSeq" id="WP_094015806.1">
    <property type="nucleotide sequence ID" value="NZ_NMQW01000022.1"/>
</dbReference>
<evidence type="ECO:0000313" key="2">
    <source>
        <dbReference type="EMBL" id="OXM85445.1"/>
    </source>
</evidence>
<dbReference type="Gene3D" id="2.120.10.10">
    <property type="match status" value="1"/>
</dbReference>
<accession>A0A229UQH5</accession>
<keyword evidence="3" id="KW-1185">Reference proteome</keyword>
<dbReference type="Proteomes" id="UP000215509">
    <property type="component" value="Unassembled WGS sequence"/>
</dbReference>
<sequence>MKIKQDTKQFLFEEDRPFASCHASTVIAFPDGDLLVAYFAGSKEGNPDVGIWCSRRTNGSWSKPYLVADEPDLVHWNPVLFRRDDGQIVLHYKVGHPIPEWYTRVTVSNDDGKTWSKPVELVPGDIGGRGPVKNKLIQLQDGTWIAPASLEGRFWDAFADISPDQGLTWTASEPVPVLHEFEEEGEYPAGAELIRGKGIIQPTVWESEPGHVHMLARSTAGFIYRSDSSDSGRTWSPAYRTYLPNNNSGIDLARMDNGVLVLAYNPIGMYRGPRTPLLLSFSLDNGETWEQLKVLEGEYTSYSVPIEYGEFSYPAVIAQGNHIHVTYTWKRERIVCWSMELEFDES</sequence>
<dbReference type="Pfam" id="PF13088">
    <property type="entry name" value="BNR_2"/>
    <property type="match status" value="1"/>
</dbReference>
<dbReference type="InterPro" id="IPR011040">
    <property type="entry name" value="Sialidase"/>
</dbReference>
<gene>
    <name evidence="2" type="ORF">CF651_15680</name>
</gene>
<dbReference type="PANTHER" id="PTHR43752">
    <property type="entry name" value="BNR/ASP-BOX REPEAT FAMILY PROTEIN"/>
    <property type="match status" value="1"/>
</dbReference>
<organism evidence="2 3">
    <name type="scientific">Paenibacillus rigui</name>
    <dbReference type="NCBI Taxonomy" id="554312"/>
    <lineage>
        <taxon>Bacteria</taxon>
        <taxon>Bacillati</taxon>
        <taxon>Bacillota</taxon>
        <taxon>Bacilli</taxon>
        <taxon>Bacillales</taxon>
        <taxon>Paenibacillaceae</taxon>
        <taxon>Paenibacillus</taxon>
    </lineage>
</organism>
<name>A0A229UQH5_9BACL</name>
<dbReference type="PANTHER" id="PTHR43752:SF2">
    <property type="entry name" value="BNR_ASP-BOX REPEAT FAMILY PROTEIN"/>
    <property type="match status" value="1"/>
</dbReference>
<evidence type="ECO:0000259" key="1">
    <source>
        <dbReference type="Pfam" id="PF13088"/>
    </source>
</evidence>
<proteinExistence type="predicted"/>